<reference evidence="8 9" key="1">
    <citation type="submission" date="2018-06" db="EMBL/GenBank/DDBJ databases">
        <title>Comparative genomics reveals the genomic features of Rhizophagus irregularis, R. cerebriforme, R. diaphanum and Gigaspora rosea, and their symbiotic lifestyle signature.</title>
        <authorList>
            <person name="Morin E."/>
            <person name="San Clemente H."/>
            <person name="Chen E.C.H."/>
            <person name="De La Providencia I."/>
            <person name="Hainaut M."/>
            <person name="Kuo A."/>
            <person name="Kohler A."/>
            <person name="Murat C."/>
            <person name="Tang N."/>
            <person name="Roy S."/>
            <person name="Loubradou J."/>
            <person name="Henrissat B."/>
            <person name="Grigoriev I.V."/>
            <person name="Corradi N."/>
            <person name="Roux C."/>
            <person name="Martin F.M."/>
        </authorList>
    </citation>
    <scope>NUCLEOTIDE SEQUENCE [LARGE SCALE GENOMIC DNA]</scope>
    <source>
        <strain evidence="8 9">DAOM 194757</strain>
    </source>
</reference>
<feature type="domain" description="Protein kinase" evidence="7">
    <location>
        <begin position="93"/>
        <end position="351"/>
    </location>
</feature>
<keyword evidence="4" id="KW-0418">Kinase</keyword>
<dbReference type="PROSITE" id="PS50011">
    <property type="entry name" value="PROTEIN_KINASE_DOM"/>
    <property type="match status" value="1"/>
</dbReference>
<feature type="region of interest" description="Disordered" evidence="6">
    <location>
        <begin position="1"/>
        <end position="54"/>
    </location>
</feature>
<gene>
    <name evidence="8" type="ORF">C2G38_2280695</name>
</gene>
<organism evidence="8 9">
    <name type="scientific">Gigaspora rosea</name>
    <dbReference type="NCBI Taxonomy" id="44941"/>
    <lineage>
        <taxon>Eukaryota</taxon>
        <taxon>Fungi</taxon>
        <taxon>Fungi incertae sedis</taxon>
        <taxon>Mucoromycota</taxon>
        <taxon>Glomeromycotina</taxon>
        <taxon>Glomeromycetes</taxon>
        <taxon>Diversisporales</taxon>
        <taxon>Gigasporaceae</taxon>
        <taxon>Gigaspora</taxon>
    </lineage>
</organism>
<keyword evidence="9" id="KW-1185">Reference proteome</keyword>
<comment type="caution">
    <text evidence="8">The sequence shown here is derived from an EMBL/GenBank/DDBJ whole genome shotgun (WGS) entry which is preliminary data.</text>
</comment>
<dbReference type="Proteomes" id="UP000266673">
    <property type="component" value="Unassembled WGS sequence"/>
</dbReference>
<keyword evidence="5" id="KW-0067">ATP-binding</keyword>
<protein>
    <recommendedName>
        <fullName evidence="7">Protein kinase domain-containing protein</fullName>
    </recommendedName>
</protein>
<evidence type="ECO:0000256" key="4">
    <source>
        <dbReference type="ARBA" id="ARBA00022777"/>
    </source>
</evidence>
<sequence length="351" mass="41000">MSVRSDRSDLSDRTNMLDRTDMSNRNQKDNEVLVESDQETLVENDDTNKEKKDRTGRLLEEEVIRLACENWTRRVNEFRKPISNPEEPIQKKLTEVQEVGNGYQSEIETIALGWKPKSAEGLEKVFKTWSKKRDEFQYIIKHQRTKPKKERVLYLTNPKKPKYASYTNSEIGIEADIDEPKNRTSNSIRPRLNPKKRKKKDWLETINNINMTNKIIRKKTLQRLLPYRPNLQIFDPGRDLEAIHLQELEHRDLHSGNISQDELDNAYITDLGLSNANNEVIGVLPYMVPEILQRNLYTQAADIYALDIIMTEISTGRKAFDGYNFDSELALKFGMNYNQHLHLVLLNVILN</sequence>
<dbReference type="GO" id="GO:0005524">
    <property type="term" value="F:ATP binding"/>
    <property type="evidence" value="ECO:0007669"/>
    <property type="project" value="UniProtKB-KW"/>
</dbReference>
<keyword evidence="2" id="KW-0808">Transferase</keyword>
<dbReference type="InterPro" id="IPR000719">
    <property type="entry name" value="Prot_kinase_dom"/>
</dbReference>
<feature type="compositionally biased region" description="Basic and acidic residues" evidence="6">
    <location>
        <begin position="1"/>
        <end position="31"/>
    </location>
</feature>
<evidence type="ECO:0000256" key="6">
    <source>
        <dbReference type="SAM" id="MobiDB-lite"/>
    </source>
</evidence>
<dbReference type="InterPro" id="IPR011009">
    <property type="entry name" value="Kinase-like_dom_sf"/>
</dbReference>
<dbReference type="Pfam" id="PF00069">
    <property type="entry name" value="Pkinase"/>
    <property type="match status" value="1"/>
</dbReference>
<dbReference type="Gene3D" id="1.10.510.10">
    <property type="entry name" value="Transferase(Phosphotransferase) domain 1"/>
    <property type="match status" value="1"/>
</dbReference>
<dbReference type="SUPFAM" id="SSF56112">
    <property type="entry name" value="Protein kinase-like (PK-like)"/>
    <property type="match status" value="1"/>
</dbReference>
<dbReference type="GO" id="GO:0004674">
    <property type="term" value="F:protein serine/threonine kinase activity"/>
    <property type="evidence" value="ECO:0007669"/>
    <property type="project" value="UniProtKB-KW"/>
</dbReference>
<accession>A0A397U578</accession>
<dbReference type="AlphaFoldDB" id="A0A397U578"/>
<evidence type="ECO:0000259" key="7">
    <source>
        <dbReference type="PROSITE" id="PS50011"/>
    </source>
</evidence>
<keyword evidence="1" id="KW-0723">Serine/threonine-protein kinase</keyword>
<evidence type="ECO:0000313" key="9">
    <source>
        <dbReference type="Proteomes" id="UP000266673"/>
    </source>
</evidence>
<name>A0A397U578_9GLOM</name>
<feature type="compositionally biased region" description="Acidic residues" evidence="6">
    <location>
        <begin position="32"/>
        <end position="45"/>
    </location>
</feature>
<keyword evidence="3" id="KW-0547">Nucleotide-binding</keyword>
<dbReference type="OrthoDB" id="4062651at2759"/>
<evidence type="ECO:0000313" key="8">
    <source>
        <dbReference type="EMBL" id="RIB05440.1"/>
    </source>
</evidence>
<dbReference type="PANTHER" id="PTHR24351">
    <property type="entry name" value="RIBOSOMAL PROTEIN S6 KINASE"/>
    <property type="match status" value="1"/>
</dbReference>
<evidence type="ECO:0000256" key="5">
    <source>
        <dbReference type="ARBA" id="ARBA00022840"/>
    </source>
</evidence>
<evidence type="ECO:0000256" key="1">
    <source>
        <dbReference type="ARBA" id="ARBA00022527"/>
    </source>
</evidence>
<evidence type="ECO:0000256" key="3">
    <source>
        <dbReference type="ARBA" id="ARBA00022741"/>
    </source>
</evidence>
<evidence type="ECO:0000256" key="2">
    <source>
        <dbReference type="ARBA" id="ARBA00022679"/>
    </source>
</evidence>
<proteinExistence type="predicted"/>
<dbReference type="EMBL" id="QKWP01001981">
    <property type="protein sequence ID" value="RIB05440.1"/>
    <property type="molecule type" value="Genomic_DNA"/>
</dbReference>
<feature type="region of interest" description="Disordered" evidence="6">
    <location>
        <begin position="177"/>
        <end position="196"/>
    </location>
</feature>